<dbReference type="KEGG" id="ncb:C0V82_12150"/>
<gene>
    <name evidence="1" type="ORF">C0V82_12150</name>
</gene>
<evidence type="ECO:0000313" key="1">
    <source>
        <dbReference type="EMBL" id="AUN30907.1"/>
    </source>
</evidence>
<dbReference type="Proteomes" id="UP000234752">
    <property type="component" value="Chromosome eg_1"/>
</dbReference>
<accession>A0A2K9NCV0</accession>
<sequence length="92" mass="9303">MSRGGLLMIVCLLAMLLAAAVGGVMAWNAMGGGGPEQGISLHGFIALGLGILGSLIVGGGLMALVFFSSRSGHDEAVHREVTERMPPDGGQL</sequence>
<name>A0A2K9NCV0_9PROT</name>
<dbReference type="AlphaFoldDB" id="A0A2K9NCV0"/>
<evidence type="ECO:0000313" key="2">
    <source>
        <dbReference type="Proteomes" id="UP000234752"/>
    </source>
</evidence>
<organism evidence="1 2">
    <name type="scientific">Niveispirillum cyanobacteriorum</name>
    <dbReference type="NCBI Taxonomy" id="1612173"/>
    <lineage>
        <taxon>Bacteria</taxon>
        <taxon>Pseudomonadati</taxon>
        <taxon>Pseudomonadota</taxon>
        <taxon>Alphaproteobacteria</taxon>
        <taxon>Rhodospirillales</taxon>
        <taxon>Azospirillaceae</taxon>
        <taxon>Niveispirillum</taxon>
    </lineage>
</organism>
<dbReference type="EMBL" id="CP025611">
    <property type="protein sequence ID" value="AUN30907.1"/>
    <property type="molecule type" value="Genomic_DNA"/>
</dbReference>
<dbReference type="RefSeq" id="WP_102112574.1">
    <property type="nucleotide sequence ID" value="NZ_BMGN01000008.1"/>
</dbReference>
<reference evidence="1 2" key="1">
    <citation type="submission" date="2017-12" db="EMBL/GenBank/DDBJ databases">
        <title>Genomes of bacteria within cyanobacterial aggregates.</title>
        <authorList>
            <person name="Cai H."/>
        </authorList>
    </citation>
    <scope>NUCLEOTIDE SEQUENCE [LARGE SCALE GENOMIC DNA]</scope>
    <source>
        <strain evidence="1 2">TH16</strain>
    </source>
</reference>
<keyword evidence="2" id="KW-1185">Reference proteome</keyword>
<proteinExistence type="predicted"/>
<protein>
    <submittedName>
        <fullName evidence="1">Uncharacterized protein</fullName>
    </submittedName>
</protein>